<reference evidence="1" key="1">
    <citation type="submission" date="2023-03" db="EMBL/GenBank/DDBJ databases">
        <authorList>
            <person name="Pearce D."/>
        </authorList>
    </citation>
    <scope>NUCLEOTIDE SEQUENCE</scope>
    <source>
        <strain evidence="1">Mc</strain>
    </source>
</reference>
<name>A0AA35V2N2_METCP</name>
<organism evidence="1 2">
    <name type="scientific">Methylococcus capsulatus</name>
    <dbReference type="NCBI Taxonomy" id="414"/>
    <lineage>
        <taxon>Bacteria</taxon>
        <taxon>Pseudomonadati</taxon>
        <taxon>Pseudomonadota</taxon>
        <taxon>Gammaproteobacteria</taxon>
        <taxon>Methylococcales</taxon>
        <taxon>Methylococcaceae</taxon>
        <taxon>Methylococcus</taxon>
    </lineage>
</organism>
<dbReference type="Proteomes" id="UP001158598">
    <property type="component" value="Chromosome"/>
</dbReference>
<dbReference type="AlphaFoldDB" id="A0AA35V2N2"/>
<gene>
    <name evidence="1" type="ORF">MCNOR_3019</name>
</gene>
<evidence type="ECO:0000313" key="1">
    <source>
        <dbReference type="EMBL" id="CAI8878692.1"/>
    </source>
</evidence>
<dbReference type="EMBL" id="OX458332">
    <property type="protein sequence ID" value="CAI8878692.1"/>
    <property type="molecule type" value="Genomic_DNA"/>
</dbReference>
<evidence type="ECO:0000313" key="2">
    <source>
        <dbReference type="Proteomes" id="UP001158598"/>
    </source>
</evidence>
<protein>
    <submittedName>
        <fullName evidence="1">Uncharacterized protein</fullName>
    </submittedName>
</protein>
<accession>A0AA35V2N2</accession>
<sequence>MISRLIQAFHSVNSNVCLNRRYETSVWMSTRIFLKAPP</sequence>
<proteinExistence type="predicted"/>